<feature type="signal peptide" evidence="2">
    <location>
        <begin position="1"/>
        <end position="25"/>
    </location>
</feature>
<organism evidence="4 5">
    <name type="scientific">Planobacterium oryzisoli</name>
    <dbReference type="NCBI Taxonomy" id="2771435"/>
    <lineage>
        <taxon>Bacteria</taxon>
        <taxon>Pseudomonadati</taxon>
        <taxon>Bacteroidota</taxon>
        <taxon>Flavobacteriia</taxon>
        <taxon>Flavobacteriales</taxon>
        <taxon>Weeksellaceae</taxon>
        <taxon>Chryseobacterium group</taxon>
        <taxon>Chryseobacterium</taxon>
    </lineage>
</organism>
<dbReference type="InterPro" id="IPR013320">
    <property type="entry name" value="ConA-like_dom_sf"/>
</dbReference>
<comment type="caution">
    <text evidence="4">The sequence shown here is derived from an EMBL/GenBank/DDBJ whole genome shotgun (WGS) entry which is preliminary data.</text>
</comment>
<keyword evidence="2" id="KW-0732">Signal</keyword>
<feature type="chain" id="PRO_5036882995" evidence="2">
    <location>
        <begin position="26"/>
        <end position="359"/>
    </location>
</feature>
<dbReference type="EMBL" id="JADKYY010000008">
    <property type="protein sequence ID" value="MBF5027651.1"/>
    <property type="molecule type" value="Genomic_DNA"/>
</dbReference>
<evidence type="ECO:0000313" key="5">
    <source>
        <dbReference type="Proteomes" id="UP000694480"/>
    </source>
</evidence>
<dbReference type="AlphaFoldDB" id="A0A931E8C6"/>
<keyword evidence="4" id="KW-0378">Hydrolase</keyword>
<evidence type="ECO:0000256" key="2">
    <source>
        <dbReference type="SAM" id="SignalP"/>
    </source>
</evidence>
<reference evidence="4" key="1">
    <citation type="submission" date="2020-11" db="EMBL/GenBank/DDBJ databases">
        <title>Genome seq and assembly of Planobacterium sp.</title>
        <authorList>
            <person name="Chhetri G."/>
        </authorList>
    </citation>
    <scope>NUCLEOTIDE SEQUENCE</scope>
    <source>
        <strain evidence="4">GCR5</strain>
    </source>
</reference>
<feature type="domain" description="GH16" evidence="3">
    <location>
        <begin position="95"/>
        <end position="359"/>
    </location>
</feature>
<accession>A0A931E8C6</accession>
<dbReference type="Proteomes" id="UP000694480">
    <property type="component" value="Unassembled WGS sequence"/>
</dbReference>
<name>A0A931E8C6_9FLAO</name>
<dbReference type="RefSeq" id="WP_194739577.1">
    <property type="nucleotide sequence ID" value="NZ_JADKYY010000008.1"/>
</dbReference>
<dbReference type="InterPro" id="IPR050546">
    <property type="entry name" value="Glycosyl_Hydrlase_16"/>
</dbReference>
<dbReference type="InterPro" id="IPR000757">
    <property type="entry name" value="Beta-glucanase-like"/>
</dbReference>
<evidence type="ECO:0000259" key="3">
    <source>
        <dbReference type="PROSITE" id="PS51762"/>
    </source>
</evidence>
<sequence length="359" mass="39172">MKILRSLLSALIGTVLLFGITNCSSGSEGATGGETIAQTPSNLVVSTLIKGSNAQNPYGDGSGVVDFSVKADNATTYKMLVNGETLTSSTGTFSYTFKALGVQEYTVYISAYKGEKFISKTLNIKVNVQAKLVWSDEFSTEGAPDPSKWTHEIGTGQDGWGNNELQYYTNRLQNSLVSDGTLKIRLIKEAFSGSTFTSARLVTKNKYQFKYGKIEFRAKLPTGGGTWPALWMLGSNIDQVGWPACGEIDVMEHVGNQQNQVFSTLHYPGNFGGNAVGGKTTLATASTQFHVYAAEWSPSHIKFYIDDTLYFTFNNSQSLPFNQDFFIIMNMAMGGNFGGTIDPLVTNATLEVDYVRVYQ</sequence>
<evidence type="ECO:0000313" key="4">
    <source>
        <dbReference type="EMBL" id="MBF5027651.1"/>
    </source>
</evidence>
<proteinExistence type="inferred from homology"/>
<dbReference type="SUPFAM" id="SSF49899">
    <property type="entry name" value="Concanavalin A-like lectins/glucanases"/>
    <property type="match status" value="1"/>
</dbReference>
<dbReference type="GO" id="GO:0004553">
    <property type="term" value="F:hydrolase activity, hydrolyzing O-glycosyl compounds"/>
    <property type="evidence" value="ECO:0007669"/>
    <property type="project" value="InterPro"/>
</dbReference>
<dbReference type="CDD" id="cd08023">
    <property type="entry name" value="GH16_laminarinase_like"/>
    <property type="match status" value="1"/>
</dbReference>
<dbReference type="PANTHER" id="PTHR10963:SF55">
    <property type="entry name" value="GLYCOSIDE HYDROLASE FAMILY 16 PROTEIN"/>
    <property type="match status" value="1"/>
</dbReference>
<evidence type="ECO:0000256" key="1">
    <source>
        <dbReference type="ARBA" id="ARBA00006865"/>
    </source>
</evidence>
<dbReference type="PANTHER" id="PTHR10963">
    <property type="entry name" value="GLYCOSYL HYDROLASE-RELATED"/>
    <property type="match status" value="1"/>
</dbReference>
<comment type="similarity">
    <text evidence="1">Belongs to the glycosyl hydrolase 16 family.</text>
</comment>
<dbReference type="Gene3D" id="2.60.120.200">
    <property type="match status" value="1"/>
</dbReference>
<dbReference type="PROSITE" id="PS51762">
    <property type="entry name" value="GH16_2"/>
    <property type="match status" value="1"/>
</dbReference>
<gene>
    <name evidence="4" type="ORF">IC612_07550</name>
</gene>
<protein>
    <submittedName>
        <fullName evidence="4">Glycoside hydrolase family 16 protein</fullName>
    </submittedName>
</protein>
<keyword evidence="5" id="KW-1185">Reference proteome</keyword>
<dbReference type="Pfam" id="PF00722">
    <property type="entry name" value="Glyco_hydro_16"/>
    <property type="match status" value="1"/>
</dbReference>
<dbReference type="GO" id="GO:0005975">
    <property type="term" value="P:carbohydrate metabolic process"/>
    <property type="evidence" value="ECO:0007669"/>
    <property type="project" value="InterPro"/>
</dbReference>